<keyword evidence="1" id="KW-0732">Signal</keyword>
<reference evidence="2" key="2">
    <citation type="submission" date="2020-09" db="EMBL/GenBank/DDBJ databases">
        <authorList>
            <person name="Sun Q."/>
            <person name="Kim S."/>
        </authorList>
    </citation>
    <scope>NUCLEOTIDE SEQUENCE</scope>
    <source>
        <strain evidence="2">KCTC 23310</strain>
    </source>
</reference>
<protein>
    <submittedName>
        <fullName evidence="2">Uncharacterized protein</fullName>
    </submittedName>
</protein>
<name>A0A918TL40_9RHOB</name>
<keyword evidence="3" id="KW-1185">Reference proteome</keyword>
<organism evidence="2 3">
    <name type="scientific">Neogemmobacter tilapiae</name>
    <dbReference type="NCBI Taxonomy" id="875041"/>
    <lineage>
        <taxon>Bacteria</taxon>
        <taxon>Pseudomonadati</taxon>
        <taxon>Pseudomonadota</taxon>
        <taxon>Alphaproteobacteria</taxon>
        <taxon>Rhodobacterales</taxon>
        <taxon>Paracoccaceae</taxon>
        <taxon>Neogemmobacter</taxon>
    </lineage>
</organism>
<dbReference type="EMBL" id="BMYJ01000004">
    <property type="protein sequence ID" value="GHC52879.1"/>
    <property type="molecule type" value="Genomic_DNA"/>
</dbReference>
<feature type="chain" id="PRO_5036897183" evidence="1">
    <location>
        <begin position="20"/>
        <end position="401"/>
    </location>
</feature>
<gene>
    <name evidence="2" type="ORF">GCM10007315_14330</name>
</gene>
<evidence type="ECO:0000313" key="2">
    <source>
        <dbReference type="EMBL" id="GHC52879.1"/>
    </source>
</evidence>
<evidence type="ECO:0000256" key="1">
    <source>
        <dbReference type="SAM" id="SignalP"/>
    </source>
</evidence>
<feature type="signal peptide" evidence="1">
    <location>
        <begin position="1"/>
        <end position="19"/>
    </location>
</feature>
<accession>A0A918TL40</accession>
<reference evidence="2" key="1">
    <citation type="journal article" date="2014" name="Int. J. Syst. Evol. Microbiol.">
        <title>Complete genome sequence of Corynebacterium casei LMG S-19264T (=DSM 44701T), isolated from a smear-ripened cheese.</title>
        <authorList>
            <consortium name="US DOE Joint Genome Institute (JGI-PGF)"/>
            <person name="Walter F."/>
            <person name="Albersmeier A."/>
            <person name="Kalinowski J."/>
            <person name="Ruckert C."/>
        </authorList>
    </citation>
    <scope>NUCLEOTIDE SEQUENCE</scope>
    <source>
        <strain evidence="2">KCTC 23310</strain>
    </source>
</reference>
<comment type="caution">
    <text evidence="2">The sequence shown here is derived from an EMBL/GenBank/DDBJ whole genome shotgun (WGS) entry which is preliminary data.</text>
</comment>
<dbReference type="AlphaFoldDB" id="A0A918TL40"/>
<dbReference type="RefSeq" id="WP_189410961.1">
    <property type="nucleotide sequence ID" value="NZ_BMYJ01000004.1"/>
</dbReference>
<evidence type="ECO:0000313" key="3">
    <source>
        <dbReference type="Proteomes" id="UP000638981"/>
    </source>
</evidence>
<dbReference type="Proteomes" id="UP000638981">
    <property type="component" value="Unassembled WGS sequence"/>
</dbReference>
<proteinExistence type="predicted"/>
<sequence>MRRLATSLIALTLASPALADTDYSALIAEKGLAAAAAEISSNGALTPADRFALGGVRFLRSVEGVLQARWQSGVTDDMRMLPIFRLPIEENPNPEPFKPAMVSETFARFLIGMGAANKALSGIPDDADFGVTLRFDDIWFDINTNSARDPGESLLDVAGPMLMGWEWAERDPATPGPVVRFDAADAAWLSAYTHVLAGVSEVILAYDPTESIDKVLKTRAQLQALNMTASAAPPFYDDSFGQFADYAYAVIDALDQEPDAEGLKRAHGHFLAMVSENRRFWQLVEAETDNDSEWLPNARQQSAFGIDLPPETGAMWMAVLDEMEATLKGDLLVPYWRLGDEAGINIGRMFTEPARIDLAGWIQGADALPYMEKGRLITGESWGRFEQMMGGQAMLLSLWLN</sequence>